<comment type="similarity">
    <text evidence="1">Belongs to the 'phage' integrase family.</text>
</comment>
<dbReference type="Gene3D" id="1.10.150.130">
    <property type="match status" value="1"/>
</dbReference>
<name>A0A7W5ZST9_9BACT</name>
<dbReference type="InterPro" id="IPR011010">
    <property type="entry name" value="DNA_brk_join_enz"/>
</dbReference>
<dbReference type="InterPro" id="IPR010998">
    <property type="entry name" value="Integrase_recombinase_N"/>
</dbReference>
<protein>
    <submittedName>
        <fullName evidence="5">Integrase</fullName>
    </submittedName>
</protein>
<dbReference type="GO" id="GO:0006310">
    <property type="term" value="P:DNA recombination"/>
    <property type="evidence" value="ECO:0007669"/>
    <property type="project" value="UniProtKB-KW"/>
</dbReference>
<dbReference type="InterPro" id="IPR002104">
    <property type="entry name" value="Integrase_catalytic"/>
</dbReference>
<dbReference type="Gene3D" id="1.10.443.10">
    <property type="entry name" value="Intergrase catalytic core"/>
    <property type="match status" value="1"/>
</dbReference>
<dbReference type="InterPro" id="IPR025269">
    <property type="entry name" value="SAM-like_dom"/>
</dbReference>
<evidence type="ECO:0000259" key="4">
    <source>
        <dbReference type="PROSITE" id="PS51898"/>
    </source>
</evidence>
<dbReference type="RefSeq" id="WP_183978484.1">
    <property type="nucleotide sequence ID" value="NZ_JACIBY010000014.1"/>
</dbReference>
<dbReference type="EMBL" id="JACIBY010000014">
    <property type="protein sequence ID" value="MBB3841069.1"/>
    <property type="molecule type" value="Genomic_DNA"/>
</dbReference>
<dbReference type="GO" id="GO:0015074">
    <property type="term" value="P:DNA integration"/>
    <property type="evidence" value="ECO:0007669"/>
    <property type="project" value="InterPro"/>
</dbReference>
<gene>
    <name evidence="5" type="ORF">FHS57_005090</name>
</gene>
<comment type="caution">
    <text evidence="5">The sequence shown here is derived from an EMBL/GenBank/DDBJ whole genome shotgun (WGS) entry which is preliminary data.</text>
</comment>
<keyword evidence="6" id="KW-1185">Reference proteome</keyword>
<accession>A0A7W5ZST9</accession>
<dbReference type="InterPro" id="IPR013762">
    <property type="entry name" value="Integrase-like_cat_sf"/>
</dbReference>
<dbReference type="PROSITE" id="PS51898">
    <property type="entry name" value="TYR_RECOMBINASE"/>
    <property type="match status" value="1"/>
</dbReference>
<dbReference type="Pfam" id="PF17293">
    <property type="entry name" value="Arm-DNA-bind_5"/>
    <property type="match status" value="1"/>
</dbReference>
<evidence type="ECO:0000256" key="1">
    <source>
        <dbReference type="ARBA" id="ARBA00008857"/>
    </source>
</evidence>
<dbReference type="CDD" id="cd01185">
    <property type="entry name" value="INTN1_C_like"/>
    <property type="match status" value="1"/>
</dbReference>
<dbReference type="AlphaFoldDB" id="A0A7W5ZST9"/>
<dbReference type="PANTHER" id="PTHR30349">
    <property type="entry name" value="PHAGE INTEGRASE-RELATED"/>
    <property type="match status" value="1"/>
</dbReference>
<feature type="domain" description="Tyr recombinase" evidence="4">
    <location>
        <begin position="213"/>
        <end position="403"/>
    </location>
</feature>
<dbReference type="GO" id="GO:0003677">
    <property type="term" value="F:DNA binding"/>
    <property type="evidence" value="ECO:0007669"/>
    <property type="project" value="UniProtKB-KW"/>
</dbReference>
<dbReference type="Proteomes" id="UP000541352">
    <property type="component" value="Unassembled WGS sequence"/>
</dbReference>
<organism evidence="5 6">
    <name type="scientific">Runella defluvii</name>
    <dbReference type="NCBI Taxonomy" id="370973"/>
    <lineage>
        <taxon>Bacteria</taxon>
        <taxon>Pseudomonadati</taxon>
        <taxon>Bacteroidota</taxon>
        <taxon>Cytophagia</taxon>
        <taxon>Cytophagales</taxon>
        <taxon>Spirosomataceae</taxon>
        <taxon>Runella</taxon>
    </lineage>
</organism>
<dbReference type="PANTHER" id="PTHR30349:SF64">
    <property type="entry name" value="PROPHAGE INTEGRASE INTD-RELATED"/>
    <property type="match status" value="1"/>
</dbReference>
<dbReference type="InterPro" id="IPR035386">
    <property type="entry name" value="Arm-DNA-bind_5"/>
</dbReference>
<proteinExistence type="inferred from homology"/>
<evidence type="ECO:0000256" key="2">
    <source>
        <dbReference type="ARBA" id="ARBA00023125"/>
    </source>
</evidence>
<dbReference type="InterPro" id="IPR050090">
    <property type="entry name" value="Tyrosine_recombinase_XerCD"/>
</dbReference>
<dbReference type="SUPFAM" id="SSF56349">
    <property type="entry name" value="DNA breaking-rejoining enzymes"/>
    <property type="match status" value="1"/>
</dbReference>
<sequence>MTTAKVILFTSKVLKNGEHPIMLRLIQNRKVKYLNIGLSCASDMWDEKTQLPKKKHPLAKEITYRVNSITTNANREILNLENEGRAYSLEELTDILQSSKQKTTYSVFSYFQEVIERKERADKIGYADAFKATLLKLKNYRRGKDLEFTDINFSFLKKYEEWLDAQGLQPNSIFLYLRTFNTLLNYARKDKLVKDDYHPFKEFSFAKYRRTKTRKRAISKDEMMSIAQFSPDTQSRLFHSRNYFLFSYYCGGINFVDMANLRWKNIERGRLLYTRQKTGEDFNILLLPPALTILEWYKNTNYLGDDSYIFPILSDFHKTAKQINDRVHKVNGQTNADLKEIGRLLEIAVPLTTYVARHSFATIQKKNGTPTAVISELLGHDSEKTTRIYLDSFGNDVLDEAMKALM</sequence>
<evidence type="ECO:0000256" key="3">
    <source>
        <dbReference type="ARBA" id="ARBA00023172"/>
    </source>
</evidence>
<keyword evidence="2" id="KW-0238">DNA-binding</keyword>
<evidence type="ECO:0000313" key="5">
    <source>
        <dbReference type="EMBL" id="MBB3841069.1"/>
    </source>
</evidence>
<keyword evidence="3" id="KW-0233">DNA recombination</keyword>
<evidence type="ECO:0000313" key="6">
    <source>
        <dbReference type="Proteomes" id="UP000541352"/>
    </source>
</evidence>
<dbReference type="Pfam" id="PF00589">
    <property type="entry name" value="Phage_integrase"/>
    <property type="match status" value="1"/>
</dbReference>
<reference evidence="5 6" key="1">
    <citation type="submission" date="2020-08" db="EMBL/GenBank/DDBJ databases">
        <title>Genomic Encyclopedia of Type Strains, Phase IV (KMG-IV): sequencing the most valuable type-strain genomes for metagenomic binning, comparative biology and taxonomic classification.</title>
        <authorList>
            <person name="Goeker M."/>
        </authorList>
    </citation>
    <scope>NUCLEOTIDE SEQUENCE [LARGE SCALE GENOMIC DNA]</scope>
    <source>
        <strain evidence="5 6">DSM 17976</strain>
    </source>
</reference>
<dbReference type="Pfam" id="PF13102">
    <property type="entry name" value="Phage_int_SAM_5"/>
    <property type="match status" value="1"/>
</dbReference>